<evidence type="ECO:0000313" key="2">
    <source>
        <dbReference type="Proteomes" id="UP000187209"/>
    </source>
</evidence>
<comment type="caution">
    <text evidence="1">The sequence shown here is derived from an EMBL/GenBank/DDBJ whole genome shotgun (WGS) entry which is preliminary data.</text>
</comment>
<reference evidence="1 2" key="1">
    <citation type="submission" date="2016-11" db="EMBL/GenBank/DDBJ databases">
        <title>The macronuclear genome of Stentor coeruleus: a giant cell with tiny introns.</title>
        <authorList>
            <person name="Slabodnick M."/>
            <person name="Ruby J.G."/>
            <person name="Reiff S.B."/>
            <person name="Swart E.C."/>
            <person name="Gosai S."/>
            <person name="Prabakaran S."/>
            <person name="Witkowska E."/>
            <person name="Larue G.E."/>
            <person name="Fisher S."/>
            <person name="Freeman R.M."/>
            <person name="Gunawardena J."/>
            <person name="Chu W."/>
            <person name="Stover N.A."/>
            <person name="Gregory B.D."/>
            <person name="Nowacki M."/>
            <person name="Derisi J."/>
            <person name="Roy S.W."/>
            <person name="Marshall W.F."/>
            <person name="Sood P."/>
        </authorList>
    </citation>
    <scope>NUCLEOTIDE SEQUENCE [LARGE SCALE GENOMIC DNA]</scope>
    <source>
        <strain evidence="1">WM001</strain>
    </source>
</reference>
<protein>
    <submittedName>
        <fullName evidence="1">Uncharacterized protein</fullName>
    </submittedName>
</protein>
<dbReference type="AlphaFoldDB" id="A0A1R2ASQ9"/>
<proteinExistence type="predicted"/>
<name>A0A1R2ASQ9_9CILI</name>
<gene>
    <name evidence="1" type="ORF">SteCoe_35240</name>
</gene>
<keyword evidence="2" id="KW-1185">Reference proteome</keyword>
<accession>A0A1R2ASQ9</accession>
<dbReference type="EMBL" id="MPUH01001475">
    <property type="protein sequence ID" value="OMJ67561.1"/>
    <property type="molecule type" value="Genomic_DNA"/>
</dbReference>
<dbReference type="Proteomes" id="UP000187209">
    <property type="component" value="Unassembled WGS sequence"/>
</dbReference>
<sequence length="497" mass="58836">MKARMKNFSIAMQSSLPKLEKKYQLSEISGQTHILKLPSNEDYSRMLKKLELVINNANYGQTLIILKPEKPVNLFIDEGKGQLVHIITKGYPSPMRIKFDKNYGQIRIYISKKIPQPTEDVYDQYTTNDIIEITEIEPIFKTQRVALFIKAISESNFIMTLKYGHNDLKGKIGDNEKDYELYDTGRGFLEEDSLDAKIRAQKIKEKILSRKKATSCENIRGAKIHKVERYRSVMRKHISDSTSNTKISKTLNLQKKPLEPRLKTIKLEDFLSQNRTRTGATQKNISLNFIKLLCFLQIFKILNIKLKKYKLFIQPQILIVKKKRITFKSIYKAWAKFIETKTLLEKSRLNLKFFKTNSLFIIQKHIEKTIIKHLQQLYILGKTVKQFKNFFSKIKLIQRGWKKYKLFKGFRLNKLEKLWGKMKLKAQKGSAFKRKDLVKYLIPNDLLRRMIENYYIDFMFGFVLKKNQEFEKIDLMFSSKKLFDYVTEARFRDIHPD</sequence>
<dbReference type="OrthoDB" id="326685at2759"/>
<organism evidence="1 2">
    <name type="scientific">Stentor coeruleus</name>
    <dbReference type="NCBI Taxonomy" id="5963"/>
    <lineage>
        <taxon>Eukaryota</taxon>
        <taxon>Sar</taxon>
        <taxon>Alveolata</taxon>
        <taxon>Ciliophora</taxon>
        <taxon>Postciliodesmatophora</taxon>
        <taxon>Heterotrichea</taxon>
        <taxon>Heterotrichida</taxon>
        <taxon>Stentoridae</taxon>
        <taxon>Stentor</taxon>
    </lineage>
</organism>
<evidence type="ECO:0000313" key="1">
    <source>
        <dbReference type="EMBL" id="OMJ67561.1"/>
    </source>
</evidence>